<name>A0AAV4ZTN1_9HYPH</name>
<dbReference type="Pfam" id="PF03466">
    <property type="entry name" value="LysR_substrate"/>
    <property type="match status" value="1"/>
</dbReference>
<dbReference type="SUPFAM" id="SSF53850">
    <property type="entry name" value="Periplasmic binding protein-like II"/>
    <property type="match status" value="1"/>
</dbReference>
<keyword evidence="7" id="KW-1185">Reference proteome</keyword>
<keyword evidence="4" id="KW-0804">Transcription</keyword>
<evidence type="ECO:0000313" key="7">
    <source>
        <dbReference type="Proteomes" id="UP001055247"/>
    </source>
</evidence>
<dbReference type="PANTHER" id="PTHR30346">
    <property type="entry name" value="TRANSCRIPTIONAL DUAL REGULATOR HCAR-RELATED"/>
    <property type="match status" value="1"/>
</dbReference>
<evidence type="ECO:0000256" key="3">
    <source>
        <dbReference type="ARBA" id="ARBA00023125"/>
    </source>
</evidence>
<dbReference type="Pfam" id="PF00126">
    <property type="entry name" value="HTH_1"/>
    <property type="match status" value="1"/>
</dbReference>
<comment type="similarity">
    <text evidence="1">Belongs to the LysR transcriptional regulatory family.</text>
</comment>
<dbReference type="InterPro" id="IPR036390">
    <property type="entry name" value="WH_DNA-bd_sf"/>
</dbReference>
<dbReference type="PRINTS" id="PR00039">
    <property type="entry name" value="HTHLYSR"/>
</dbReference>
<evidence type="ECO:0000313" key="6">
    <source>
        <dbReference type="EMBL" id="GJD91658.1"/>
    </source>
</evidence>
<keyword evidence="3" id="KW-0238">DNA-binding</keyword>
<dbReference type="Proteomes" id="UP001055247">
    <property type="component" value="Unassembled WGS sequence"/>
</dbReference>
<accession>A0AAV4ZTN1</accession>
<dbReference type="Gene3D" id="3.40.190.10">
    <property type="entry name" value="Periplasmic binding protein-like II"/>
    <property type="match status" value="2"/>
</dbReference>
<dbReference type="GO" id="GO:0003677">
    <property type="term" value="F:DNA binding"/>
    <property type="evidence" value="ECO:0007669"/>
    <property type="project" value="UniProtKB-KW"/>
</dbReference>
<dbReference type="Gene3D" id="1.10.10.10">
    <property type="entry name" value="Winged helix-like DNA-binding domain superfamily/Winged helix DNA-binding domain"/>
    <property type="match status" value="1"/>
</dbReference>
<keyword evidence="2" id="KW-0805">Transcription regulation</keyword>
<dbReference type="AlphaFoldDB" id="A0AAV4ZTN1"/>
<evidence type="ECO:0000256" key="4">
    <source>
        <dbReference type="ARBA" id="ARBA00023163"/>
    </source>
</evidence>
<gene>
    <name evidence="6" type="primary">catM_1</name>
    <name evidence="6" type="ORF">BHAOGJBA_5206</name>
</gene>
<dbReference type="GO" id="GO:0003700">
    <property type="term" value="F:DNA-binding transcription factor activity"/>
    <property type="evidence" value="ECO:0007669"/>
    <property type="project" value="InterPro"/>
</dbReference>
<dbReference type="PROSITE" id="PS50931">
    <property type="entry name" value="HTH_LYSR"/>
    <property type="match status" value="1"/>
</dbReference>
<feature type="domain" description="HTH lysR-type" evidence="5">
    <location>
        <begin position="1"/>
        <end position="58"/>
    </location>
</feature>
<evidence type="ECO:0000256" key="2">
    <source>
        <dbReference type="ARBA" id="ARBA00023015"/>
    </source>
</evidence>
<reference evidence="6" key="1">
    <citation type="journal article" date="2016" name="Front. Microbiol.">
        <title>Genome Sequence of the Piezophilic, Mesophilic Sulfate-Reducing Bacterium Desulfovibrio indicus J2T.</title>
        <authorList>
            <person name="Cao J."/>
            <person name="Maignien L."/>
            <person name="Shao Z."/>
            <person name="Alain K."/>
            <person name="Jebbar M."/>
        </authorList>
    </citation>
    <scope>NUCLEOTIDE SEQUENCE</scope>
    <source>
        <strain evidence="6">DSM 16372</strain>
    </source>
</reference>
<dbReference type="SUPFAM" id="SSF46785">
    <property type="entry name" value="Winged helix' DNA-binding domain"/>
    <property type="match status" value="1"/>
</dbReference>
<comment type="caution">
    <text evidence="6">The sequence shown here is derived from an EMBL/GenBank/DDBJ whole genome shotgun (WGS) entry which is preliminary data.</text>
</comment>
<dbReference type="PANTHER" id="PTHR30346:SF30">
    <property type="entry name" value="SMALL NEUTRAL PROTEASE REGULATORY PROTEIN"/>
    <property type="match status" value="1"/>
</dbReference>
<proteinExistence type="inferred from homology"/>
<evidence type="ECO:0000256" key="1">
    <source>
        <dbReference type="ARBA" id="ARBA00009437"/>
    </source>
</evidence>
<organism evidence="6 7">
    <name type="scientific">Methylobacterium hispanicum</name>
    <dbReference type="NCBI Taxonomy" id="270350"/>
    <lineage>
        <taxon>Bacteria</taxon>
        <taxon>Pseudomonadati</taxon>
        <taxon>Pseudomonadota</taxon>
        <taxon>Alphaproteobacteria</taxon>
        <taxon>Hyphomicrobiales</taxon>
        <taxon>Methylobacteriaceae</taxon>
        <taxon>Methylobacterium</taxon>
    </lineage>
</organism>
<protein>
    <submittedName>
        <fullName evidence="6">HTH-type transcriptional regulator CatM</fullName>
    </submittedName>
</protein>
<sequence length="296" mass="32911">MDFRHLLYFATLAEERNFRRAAHKLGISQPPLSQLIMRLEEEYGHKLFIRHARDVELTDAGRILLESARSVLAMAQETRQQIERVGQGEIGELTVSFTPGISFHPMIPALVRLWRRELPAVELTLRQAPTDELCSALGAGTDDIALIRPPIEAPSDLTIRVLAEEEMRIALPPEHRLRQAAQIGIADLAEEPFVLWPRFLAPGLYDAIIQRCFSAGFTPRIRVEAPEKATALAFVAAGLGVTLTPASLSQIHPDEVDYRPIADAPFSAPIAIATRRGERDPVILRFLKLTQQLGGI</sequence>
<dbReference type="RefSeq" id="WP_066926589.1">
    <property type="nucleotide sequence ID" value="NZ_BPQO01000030.1"/>
</dbReference>
<dbReference type="EMBL" id="BPQO01000030">
    <property type="protein sequence ID" value="GJD91658.1"/>
    <property type="molecule type" value="Genomic_DNA"/>
</dbReference>
<reference evidence="6" key="2">
    <citation type="submission" date="2021-08" db="EMBL/GenBank/DDBJ databases">
        <authorList>
            <person name="Tani A."/>
            <person name="Ola A."/>
            <person name="Ogura Y."/>
            <person name="Katsura K."/>
            <person name="Hayashi T."/>
        </authorList>
    </citation>
    <scope>NUCLEOTIDE SEQUENCE</scope>
    <source>
        <strain evidence="6">DSM 16372</strain>
    </source>
</reference>
<dbReference type="FunFam" id="1.10.10.10:FF:000001">
    <property type="entry name" value="LysR family transcriptional regulator"/>
    <property type="match status" value="1"/>
</dbReference>
<dbReference type="InterPro" id="IPR005119">
    <property type="entry name" value="LysR_subst-bd"/>
</dbReference>
<dbReference type="InterPro" id="IPR000847">
    <property type="entry name" value="LysR_HTH_N"/>
</dbReference>
<dbReference type="InterPro" id="IPR036388">
    <property type="entry name" value="WH-like_DNA-bd_sf"/>
</dbReference>
<dbReference type="GO" id="GO:0032993">
    <property type="term" value="C:protein-DNA complex"/>
    <property type="evidence" value="ECO:0007669"/>
    <property type="project" value="TreeGrafter"/>
</dbReference>
<evidence type="ECO:0000259" key="5">
    <source>
        <dbReference type="PROSITE" id="PS50931"/>
    </source>
</evidence>